<dbReference type="InterPro" id="IPR041988">
    <property type="entry name" value="Ribosomal_uL24_KOW"/>
</dbReference>
<dbReference type="InterPro" id="IPR005825">
    <property type="entry name" value="Ribosomal_uL24_CS"/>
</dbReference>
<protein>
    <recommendedName>
        <fullName evidence="7">Large ribosomal subunit protein uL24m</fullName>
    </recommendedName>
    <alternativeName>
        <fullName evidence="8">39S ribosomal protein L24, mitochondrial</fullName>
    </alternativeName>
</protein>
<dbReference type="GO" id="GO:0003723">
    <property type="term" value="F:RNA binding"/>
    <property type="evidence" value="ECO:0007669"/>
    <property type="project" value="InterPro"/>
</dbReference>
<dbReference type="InterPro" id="IPR043957">
    <property type="entry name" value="Vanin_C"/>
</dbReference>
<organism evidence="11 12">
    <name type="scientific">Danaus chrysippus</name>
    <name type="common">African queen</name>
    <dbReference type="NCBI Taxonomy" id="151541"/>
    <lineage>
        <taxon>Eukaryota</taxon>
        <taxon>Metazoa</taxon>
        <taxon>Ecdysozoa</taxon>
        <taxon>Arthropoda</taxon>
        <taxon>Hexapoda</taxon>
        <taxon>Insecta</taxon>
        <taxon>Pterygota</taxon>
        <taxon>Neoptera</taxon>
        <taxon>Endopterygota</taxon>
        <taxon>Lepidoptera</taxon>
        <taxon>Glossata</taxon>
        <taxon>Ditrysia</taxon>
        <taxon>Papilionoidea</taxon>
        <taxon>Nymphalidae</taxon>
        <taxon>Danainae</taxon>
        <taxon>Danaini</taxon>
        <taxon>Danaina</taxon>
        <taxon>Danaus</taxon>
        <taxon>Anosia</taxon>
    </lineage>
</organism>
<dbReference type="InterPro" id="IPR014722">
    <property type="entry name" value="Rib_uL2_dom2"/>
</dbReference>
<dbReference type="SUPFAM" id="SSF50104">
    <property type="entry name" value="Translation proteins SH3-like domain"/>
    <property type="match status" value="1"/>
</dbReference>
<evidence type="ECO:0000313" key="12">
    <source>
        <dbReference type="Proteomes" id="UP000789524"/>
    </source>
</evidence>
<dbReference type="OrthoDB" id="359154at2759"/>
<comment type="subcellular location">
    <subcellularLocation>
        <location evidence="1">Mitochondrion</location>
    </subcellularLocation>
</comment>
<keyword evidence="5" id="KW-0496">Mitochondrion</keyword>
<dbReference type="Gene3D" id="2.30.30.30">
    <property type="match status" value="1"/>
</dbReference>
<dbReference type="SMART" id="SM00739">
    <property type="entry name" value="KOW"/>
    <property type="match status" value="1"/>
</dbReference>
<dbReference type="GO" id="GO:0005840">
    <property type="term" value="C:ribosome"/>
    <property type="evidence" value="ECO:0007669"/>
    <property type="project" value="UniProtKB-KW"/>
</dbReference>
<evidence type="ECO:0000256" key="2">
    <source>
        <dbReference type="ARBA" id="ARBA00010618"/>
    </source>
</evidence>
<dbReference type="InterPro" id="IPR036526">
    <property type="entry name" value="C-N_Hydrolase_sf"/>
</dbReference>
<feature type="domain" description="KOW" evidence="10">
    <location>
        <begin position="88"/>
        <end position="115"/>
    </location>
</feature>
<dbReference type="CDD" id="cd06089">
    <property type="entry name" value="KOW_RPL26"/>
    <property type="match status" value="1"/>
</dbReference>
<evidence type="ECO:0000256" key="3">
    <source>
        <dbReference type="ARBA" id="ARBA00022946"/>
    </source>
</evidence>
<dbReference type="FunFam" id="2.30.30.30:FF:000032">
    <property type="entry name" value="39S ribosomal protein L24, mitochondrial"/>
    <property type="match status" value="1"/>
</dbReference>
<keyword evidence="4 9" id="KW-0689">Ribosomal protein</keyword>
<dbReference type="PANTHER" id="PTHR12903">
    <property type="entry name" value="MITOCHONDRIAL RIBOSOMAL PROTEIN L24"/>
    <property type="match status" value="1"/>
</dbReference>
<dbReference type="PROSITE" id="PS01108">
    <property type="entry name" value="RIBOSOMAL_L24"/>
    <property type="match status" value="1"/>
</dbReference>
<dbReference type="GO" id="GO:0005739">
    <property type="term" value="C:mitochondrion"/>
    <property type="evidence" value="ECO:0007669"/>
    <property type="project" value="UniProtKB-SubCell"/>
</dbReference>
<evidence type="ECO:0000256" key="4">
    <source>
        <dbReference type="ARBA" id="ARBA00022980"/>
    </source>
</evidence>
<dbReference type="Pfam" id="PF17136">
    <property type="entry name" value="ribosomal_L24"/>
    <property type="match status" value="1"/>
</dbReference>
<dbReference type="NCBIfam" id="TIGR01079">
    <property type="entry name" value="rplX_bact"/>
    <property type="match status" value="1"/>
</dbReference>
<dbReference type="Gene3D" id="3.60.110.10">
    <property type="entry name" value="Carbon-nitrogen hydrolase"/>
    <property type="match status" value="1"/>
</dbReference>
<comment type="similarity">
    <text evidence="2 9">Belongs to the universal ribosomal protein uL24 family.</text>
</comment>
<dbReference type="InterPro" id="IPR008991">
    <property type="entry name" value="Translation_prot_SH3-like_sf"/>
</dbReference>
<sequence length="545" mass="61858">MRIYSYLCKKVGDLTVKYSNLPESYIKRSYEQVYWRNPKGYPQYPAAQIARKKYRFTTNRPWTIQFSRQNERGTLRKKVFLEPVGEWKFFKGDRVEIMVGRDKGKQGLISQVIQERNWVIVEGMNTHYRVVGKEKDFPGITIQSEAPLLVTTGVKLVDPETLKSTDVEWRFTEDGEKVRVSTVTGRIIPIPKSAEETFDYKSKELYVENEAKDTTASEVTKVQYKAALVEVNKTDVGINKYEDIILEASKNNVDILFLTSLPKEGIDTCTSSNNYDELSSSLSPSVRAGGVYVVIESSMNNECHYEQHASYEYVVIDRDGAVVAVYREPTYFDTKANITNTKMIKFTTDFDVTFAIVKEEDIFLNGIDYFGGIKNFIVTRSQENIPLSIAEQLTSSWSYINEANVISPYGIFGGKIDINNNIKVAELKKYGGSSPSIIISEFNHENSKTMNVEASVKGYTDVVCDGNFCCNFHIKTSNYEPEAKYYLSASEVVVQIKKNMINLQTCVIGSKSNEGIKFDKITIKGNFTDSILYPMASNEQTINKI</sequence>
<keyword evidence="6 9" id="KW-0687">Ribonucleoprotein</keyword>
<dbReference type="Proteomes" id="UP000789524">
    <property type="component" value="Unassembled WGS sequence"/>
</dbReference>
<proteinExistence type="inferred from homology"/>
<evidence type="ECO:0000259" key="10">
    <source>
        <dbReference type="SMART" id="SM00739"/>
    </source>
</evidence>
<gene>
    <name evidence="11" type="ORF">DCHRY22_LOCUS8575</name>
</gene>
<evidence type="ECO:0000256" key="1">
    <source>
        <dbReference type="ARBA" id="ARBA00004173"/>
    </source>
</evidence>
<dbReference type="GO" id="GO:0003735">
    <property type="term" value="F:structural constituent of ribosome"/>
    <property type="evidence" value="ECO:0007669"/>
    <property type="project" value="InterPro"/>
</dbReference>
<evidence type="ECO:0000313" key="11">
    <source>
        <dbReference type="EMBL" id="CAG9568739.1"/>
    </source>
</evidence>
<dbReference type="EMBL" id="CAKASE010000061">
    <property type="protein sequence ID" value="CAG9568739.1"/>
    <property type="molecule type" value="Genomic_DNA"/>
</dbReference>
<dbReference type="GO" id="GO:1990904">
    <property type="term" value="C:ribonucleoprotein complex"/>
    <property type="evidence" value="ECO:0007669"/>
    <property type="project" value="UniProtKB-KW"/>
</dbReference>
<dbReference type="InterPro" id="IPR003256">
    <property type="entry name" value="Ribosomal_uL24"/>
</dbReference>
<evidence type="ECO:0000256" key="9">
    <source>
        <dbReference type="RuleBase" id="RU003477"/>
    </source>
</evidence>
<keyword evidence="12" id="KW-1185">Reference proteome</keyword>
<name>A0A8J2QWU0_9NEOP</name>
<evidence type="ECO:0000256" key="5">
    <source>
        <dbReference type="ARBA" id="ARBA00023128"/>
    </source>
</evidence>
<dbReference type="Pfam" id="PF00467">
    <property type="entry name" value="KOW"/>
    <property type="match status" value="1"/>
</dbReference>
<accession>A0A8J2QWU0</accession>
<dbReference type="GO" id="GO:0006412">
    <property type="term" value="P:translation"/>
    <property type="evidence" value="ECO:0007669"/>
    <property type="project" value="InterPro"/>
</dbReference>
<dbReference type="InterPro" id="IPR005824">
    <property type="entry name" value="KOW"/>
</dbReference>
<dbReference type="Pfam" id="PF19018">
    <property type="entry name" value="Vanin_C"/>
    <property type="match status" value="1"/>
</dbReference>
<keyword evidence="3" id="KW-0809">Transit peptide</keyword>
<dbReference type="AlphaFoldDB" id="A0A8J2QWU0"/>
<comment type="caution">
    <text evidence="11">The sequence shown here is derived from an EMBL/GenBank/DDBJ whole genome shotgun (WGS) entry which is preliminary data.</text>
</comment>
<dbReference type="InterPro" id="IPR057264">
    <property type="entry name" value="Ribosomal_uL24_C"/>
</dbReference>
<reference evidence="11" key="1">
    <citation type="submission" date="2021-09" db="EMBL/GenBank/DDBJ databases">
        <authorList>
            <person name="Martin H S."/>
        </authorList>
    </citation>
    <scope>NUCLEOTIDE SEQUENCE</scope>
</reference>
<evidence type="ECO:0000256" key="6">
    <source>
        <dbReference type="ARBA" id="ARBA00023274"/>
    </source>
</evidence>
<evidence type="ECO:0000256" key="7">
    <source>
        <dbReference type="ARBA" id="ARBA00035283"/>
    </source>
</evidence>
<evidence type="ECO:0000256" key="8">
    <source>
        <dbReference type="ARBA" id="ARBA00035357"/>
    </source>
</evidence>